<feature type="non-terminal residue" evidence="1">
    <location>
        <position position="1"/>
    </location>
</feature>
<keyword evidence="2" id="KW-1185">Reference proteome</keyword>
<feature type="non-terminal residue" evidence="1">
    <location>
        <position position="43"/>
    </location>
</feature>
<accession>A0ABN7XFE6</accession>
<dbReference type="EMBL" id="CAJVQB010118289">
    <property type="protein sequence ID" value="CAG8852969.1"/>
    <property type="molecule type" value="Genomic_DNA"/>
</dbReference>
<reference evidence="1 2" key="1">
    <citation type="submission" date="2021-06" db="EMBL/GenBank/DDBJ databases">
        <authorList>
            <person name="Kallberg Y."/>
            <person name="Tangrot J."/>
            <person name="Rosling A."/>
        </authorList>
    </citation>
    <scope>NUCLEOTIDE SEQUENCE [LARGE SCALE GENOMIC DNA]</scope>
    <source>
        <strain evidence="1 2">120-4 pot B 10/14</strain>
    </source>
</reference>
<protein>
    <submittedName>
        <fullName evidence="1">35150_t:CDS:1</fullName>
    </submittedName>
</protein>
<evidence type="ECO:0000313" key="2">
    <source>
        <dbReference type="Proteomes" id="UP000789901"/>
    </source>
</evidence>
<organism evidence="1 2">
    <name type="scientific">Gigaspora margarita</name>
    <dbReference type="NCBI Taxonomy" id="4874"/>
    <lineage>
        <taxon>Eukaryota</taxon>
        <taxon>Fungi</taxon>
        <taxon>Fungi incertae sedis</taxon>
        <taxon>Mucoromycota</taxon>
        <taxon>Glomeromycotina</taxon>
        <taxon>Glomeromycetes</taxon>
        <taxon>Diversisporales</taxon>
        <taxon>Gigasporaceae</taxon>
        <taxon>Gigaspora</taxon>
    </lineage>
</organism>
<dbReference type="Proteomes" id="UP000789901">
    <property type="component" value="Unassembled WGS sequence"/>
</dbReference>
<evidence type="ECO:0000313" key="1">
    <source>
        <dbReference type="EMBL" id="CAG8852969.1"/>
    </source>
</evidence>
<proteinExistence type="predicted"/>
<comment type="caution">
    <text evidence="1">The sequence shown here is derived from an EMBL/GenBank/DDBJ whole genome shotgun (WGS) entry which is preliminary data.</text>
</comment>
<gene>
    <name evidence="1" type="ORF">GMARGA_LOCUS41790</name>
</gene>
<sequence>KIKVGSEFIYLKSNNIYNTIWELVFVPQNWYLYPLARTPTLLT</sequence>
<name>A0ABN7XFE6_GIGMA</name>